<dbReference type="KEGG" id="vg:29067996"/>
<dbReference type="CDD" id="cd17919">
    <property type="entry name" value="DEXHc_Snf"/>
    <property type="match status" value="1"/>
</dbReference>
<dbReference type="InterPro" id="IPR049730">
    <property type="entry name" value="SNF2/RAD54-like_C"/>
</dbReference>
<dbReference type="GO" id="GO:0004386">
    <property type="term" value="F:helicase activity"/>
    <property type="evidence" value="ECO:0007669"/>
    <property type="project" value="UniProtKB-KW"/>
</dbReference>
<dbReference type="CDD" id="cd18793">
    <property type="entry name" value="SF2_C_SNF"/>
    <property type="match status" value="1"/>
</dbReference>
<evidence type="ECO:0000256" key="1">
    <source>
        <dbReference type="ARBA" id="ARBA00022801"/>
    </source>
</evidence>
<keyword evidence="1" id="KW-0378">Hydrolase</keyword>
<keyword evidence="4" id="KW-0347">Helicase</keyword>
<dbReference type="InterPro" id="IPR000330">
    <property type="entry name" value="SNF2_N"/>
</dbReference>
<dbReference type="SMART" id="SM00490">
    <property type="entry name" value="HELICc"/>
    <property type="match status" value="1"/>
</dbReference>
<dbReference type="Gene3D" id="3.40.50.300">
    <property type="entry name" value="P-loop containing nucleotide triphosphate hydrolases"/>
    <property type="match status" value="1"/>
</dbReference>
<evidence type="ECO:0000313" key="4">
    <source>
        <dbReference type="EMBL" id="AOE44565.1"/>
    </source>
</evidence>
<dbReference type="InterPro" id="IPR027417">
    <property type="entry name" value="P-loop_NTPase"/>
</dbReference>
<dbReference type="Gene3D" id="3.40.50.10810">
    <property type="entry name" value="Tandem AAA-ATPase domain"/>
    <property type="match status" value="1"/>
</dbReference>
<dbReference type="Pfam" id="PF00271">
    <property type="entry name" value="Helicase_C"/>
    <property type="match status" value="1"/>
</dbReference>
<dbReference type="GO" id="GO:0016787">
    <property type="term" value="F:hydrolase activity"/>
    <property type="evidence" value="ECO:0007669"/>
    <property type="project" value="UniProtKB-KW"/>
</dbReference>
<dbReference type="PROSITE" id="PS51194">
    <property type="entry name" value="HELICASE_CTER"/>
    <property type="match status" value="1"/>
</dbReference>
<dbReference type="Proteomes" id="UP000203357">
    <property type="component" value="Segment"/>
</dbReference>
<protein>
    <submittedName>
        <fullName evidence="4">DNA helicase</fullName>
    </submittedName>
</protein>
<evidence type="ECO:0000313" key="5">
    <source>
        <dbReference type="Proteomes" id="UP000203357"/>
    </source>
</evidence>
<dbReference type="PROSITE" id="PS51192">
    <property type="entry name" value="HELICASE_ATP_BIND_1"/>
    <property type="match status" value="1"/>
</dbReference>
<organism evidence="4 5">
    <name type="scientific">Gordonia phage Jumbo</name>
    <dbReference type="NCBI Taxonomy" id="1887650"/>
    <lineage>
        <taxon>Viruses</taxon>
        <taxon>Duplodnaviria</taxon>
        <taxon>Heunggongvirae</taxon>
        <taxon>Uroviricota</taxon>
        <taxon>Caudoviricetes</taxon>
        <taxon>Gorjumvirus</taxon>
        <taxon>Gorjumvirus jumbo</taxon>
    </lineage>
</organism>
<reference evidence="5" key="1">
    <citation type="submission" date="2016-07" db="EMBL/GenBank/DDBJ databases">
        <authorList>
            <person name="Florea S."/>
            <person name="Webb J.S."/>
            <person name="Jaromczyk J."/>
            <person name="Schardl C.L."/>
        </authorList>
    </citation>
    <scope>NUCLEOTIDE SEQUENCE [LARGE SCALE GENOMIC DNA]</scope>
</reference>
<evidence type="ECO:0000259" key="3">
    <source>
        <dbReference type="PROSITE" id="PS51194"/>
    </source>
</evidence>
<feature type="domain" description="Helicase C-terminal" evidence="3">
    <location>
        <begin position="319"/>
        <end position="488"/>
    </location>
</feature>
<feature type="domain" description="Helicase ATP-binding" evidence="2">
    <location>
        <begin position="27"/>
        <end position="195"/>
    </location>
</feature>
<dbReference type="PANTHER" id="PTHR10799">
    <property type="entry name" value="SNF2/RAD54 HELICASE FAMILY"/>
    <property type="match status" value="1"/>
</dbReference>
<dbReference type="OrthoDB" id="2514at10239"/>
<dbReference type="Pfam" id="PF00176">
    <property type="entry name" value="SNF2-rel_dom"/>
    <property type="match status" value="1"/>
</dbReference>
<dbReference type="EMBL" id="KX557281">
    <property type="protein sequence ID" value="AOE44565.1"/>
    <property type="molecule type" value="Genomic_DNA"/>
</dbReference>
<keyword evidence="4" id="KW-0067">ATP-binding</keyword>
<accession>A0A1B3B0M9</accession>
<dbReference type="GO" id="GO:0005524">
    <property type="term" value="F:ATP binding"/>
    <property type="evidence" value="ECO:0007669"/>
    <property type="project" value="InterPro"/>
</dbReference>
<evidence type="ECO:0000259" key="2">
    <source>
        <dbReference type="PROSITE" id="PS51192"/>
    </source>
</evidence>
<gene>
    <name evidence="4" type="primary">57</name>
    <name evidence="4" type="ORF">SEA_JUMBO_57</name>
</gene>
<dbReference type="GeneID" id="29067996"/>
<keyword evidence="5" id="KW-1185">Reference proteome</keyword>
<keyword evidence="4" id="KW-0547">Nucleotide-binding</keyword>
<dbReference type="InterPro" id="IPR038718">
    <property type="entry name" value="SNF2-like_sf"/>
</dbReference>
<name>A0A1B3B0M9_9CAUD</name>
<proteinExistence type="predicted"/>
<dbReference type="SMART" id="SM00487">
    <property type="entry name" value="DEXDc"/>
    <property type="match status" value="1"/>
</dbReference>
<dbReference type="SUPFAM" id="SSF52540">
    <property type="entry name" value="P-loop containing nucleoside triphosphate hydrolases"/>
    <property type="match status" value="2"/>
</dbReference>
<dbReference type="InterPro" id="IPR014001">
    <property type="entry name" value="Helicase_ATP-bd"/>
</dbReference>
<dbReference type="RefSeq" id="YP_009291022.1">
    <property type="nucleotide sequence ID" value="NC_031109.1"/>
</dbReference>
<sequence>MSLENRNSIEPYVKDSIKYYQHQVEGIRRAAAMQSFLLADEMGLGKSLQSLTVYGIDLVLKRSESLLIVAPTTLKRNWLNEIENFMGDCIHVTVVPNTTPKRREKVIQEFTQVAGPRVLIINYEQVKPHLEILQAHKFDIVIFDEAHMLKNPTAQRTKSAHALADTITRKFLLTGSPILNHVNDLWSLTYMISPKAAGSYYGFLNNYAVYGGYENKQIIATKNEMQLNQKLAEIMIRRLKKDVLDLPEVQYITRAVGLTPKQQKLYDEVLENLQISRDDNGEPEDIGNVLTKFMRLKQISGTTATVLASGEDHSDKLDAAEWDAINMVKDGNRVVVFTQWRQVQAAYVERLLKAFEHPNNKYIDPATREKKTYPVYVLHGDIKAEDRQGVVDAWTENELPGVIVCIYSVAGVGLNMTSARYCQRLDLLFNPPLNQQAVDRLHRIGADKTQAIQVLDYKVQNSVEDRVDEILGVKKKTADSIVETDPLVAKAIAQAMMEEKEKRGK</sequence>
<dbReference type="InterPro" id="IPR001650">
    <property type="entry name" value="Helicase_C-like"/>
</dbReference>